<dbReference type="Proteomes" id="UP001281656">
    <property type="component" value="Unassembled WGS sequence"/>
</dbReference>
<evidence type="ECO:0000256" key="2">
    <source>
        <dbReference type="SAM" id="SignalP"/>
    </source>
</evidence>
<keyword evidence="4" id="KW-1185">Reference proteome</keyword>
<proteinExistence type="predicted"/>
<comment type="caution">
    <text evidence="3">The sequence shown here is derived from an EMBL/GenBank/DDBJ whole genome shotgun (WGS) entry which is preliminary data.</text>
</comment>
<keyword evidence="1 2" id="KW-0732">Signal</keyword>
<gene>
    <name evidence="3" type="ORF">P8V03_16060</name>
</gene>
<protein>
    <submittedName>
        <fullName evidence="3">Ig-like domain-containing protein</fullName>
    </submittedName>
</protein>
<name>A0ABU4JWY3_9CLOT</name>
<evidence type="ECO:0000256" key="1">
    <source>
        <dbReference type="ARBA" id="ARBA00022729"/>
    </source>
</evidence>
<feature type="chain" id="PRO_5045057121" evidence="2">
    <location>
        <begin position="24"/>
        <end position="700"/>
    </location>
</feature>
<reference evidence="3 4" key="1">
    <citation type="submission" date="2023-04" db="EMBL/GenBank/DDBJ databases">
        <title>Clostridium tannerae sp. nov., isolated from the fecal material of an alpaca.</title>
        <authorList>
            <person name="Miller S."/>
            <person name="Hendry M."/>
            <person name="King J."/>
            <person name="Sankaranarayanan K."/>
            <person name="Lawson P.A."/>
        </authorList>
    </citation>
    <scope>NUCLEOTIDE SEQUENCE [LARGE SCALE GENOMIC DNA]</scope>
    <source>
        <strain evidence="3 4">A1-XYC3</strain>
    </source>
</reference>
<accession>A0ABU4JWY3</accession>
<organism evidence="3 4">
    <name type="scientific">Clostridium tanneri</name>
    <dbReference type="NCBI Taxonomy" id="3037988"/>
    <lineage>
        <taxon>Bacteria</taxon>
        <taxon>Bacillati</taxon>
        <taxon>Bacillota</taxon>
        <taxon>Clostridia</taxon>
        <taxon>Eubacteriales</taxon>
        <taxon>Clostridiaceae</taxon>
        <taxon>Clostridium</taxon>
    </lineage>
</organism>
<feature type="signal peptide" evidence="2">
    <location>
        <begin position="1"/>
        <end position="23"/>
    </location>
</feature>
<evidence type="ECO:0000313" key="3">
    <source>
        <dbReference type="EMBL" id="MDW8802663.1"/>
    </source>
</evidence>
<dbReference type="Gene3D" id="2.60.40.1220">
    <property type="match status" value="2"/>
</dbReference>
<evidence type="ECO:0000313" key="4">
    <source>
        <dbReference type="Proteomes" id="UP001281656"/>
    </source>
</evidence>
<dbReference type="RefSeq" id="WP_318798961.1">
    <property type="nucleotide sequence ID" value="NZ_JARUJP010000025.1"/>
</dbReference>
<dbReference type="EMBL" id="JARUJP010000025">
    <property type="protein sequence ID" value="MDW8802663.1"/>
    <property type="molecule type" value="Genomic_DNA"/>
</dbReference>
<dbReference type="InterPro" id="IPR014755">
    <property type="entry name" value="Cu-Rt/internalin_Ig-like"/>
</dbReference>
<sequence>MKKKFIIATLFSAFLLIAPNAKAASYTDNQTVDANKTWTIKFTGSVGFDDSTKQDITVTDSKGNPVSVGIQLGQDGKTIIVTAPQGGYKVSESYKLNIGYNAHSIKGKKLKNKYMIHFNIKSEPEIKSIAYTDGEIRIRFDRPMDIKTAINSKYYQINDKGIDGAKIELIEDNTVVKITNLPNDILDDTTNILLITNNVKDTYGNKMNDYTRLSFDKEKDETKPTILSAAIIDSTTLRVQFSEDVRYAYATNIDNYQLKDADGVDMMKKTGVYIKASSDTDEKIKNDTDIYDIKLDKTVKTPTSTYKLDSSKYTLTVRDIIDKATEPNKMDDQVISIDGSDDIQLSVEAFKKSNSEAAICFGTKMDLSSITDKRNYYYINGNGDTEDLPDNVDITVGSDNKSVVIDFKDTNKTVDPSATSGDNFVKKIGIKTVKDVSGKEFYPESLTIASTWTTGPKLEENTFKLYKNGDDVKAEFQLDNALDTINCADFKVSGIVADDAELCDGKVTLTFSEGNNADAVLALGSNAMLQINPSSTDPSKDAAGRTIEPNTQKLYYNSIAPETDRDNYSAKVTVDGTTNKVTDAKIYITLKTPVDPDIIGAYKDDFIFINRGTKLDVEYVKLDTTGHKTTLVFTIKDPETKVASGDRIGIIANIESDDIDLRSQKDGNGNYVIFVPTYDDLIVKTVRVTEVHTSDSITQN</sequence>